<dbReference type="InterPro" id="IPR012347">
    <property type="entry name" value="Ferritin-like"/>
</dbReference>
<dbReference type="PANTHER" id="PTHR36933:SF1">
    <property type="entry name" value="SLL0788 PROTEIN"/>
    <property type="match status" value="1"/>
</dbReference>
<dbReference type="Gene3D" id="1.20.1260.10">
    <property type="match status" value="1"/>
</dbReference>
<dbReference type="PANTHER" id="PTHR36933">
    <property type="entry name" value="SLL0788 PROTEIN"/>
    <property type="match status" value="1"/>
</dbReference>
<feature type="domain" description="DUF305" evidence="3">
    <location>
        <begin position="30"/>
        <end position="166"/>
    </location>
</feature>
<evidence type="ECO:0000256" key="1">
    <source>
        <dbReference type="SAM" id="MobiDB-lite"/>
    </source>
</evidence>
<dbReference type="Pfam" id="PF03713">
    <property type="entry name" value="DUF305"/>
    <property type="match status" value="1"/>
</dbReference>
<feature type="chain" id="PRO_5038358920" evidence="2">
    <location>
        <begin position="22"/>
        <end position="169"/>
    </location>
</feature>
<feature type="region of interest" description="Disordered" evidence="1">
    <location>
        <begin position="128"/>
        <end position="148"/>
    </location>
</feature>
<keyword evidence="5" id="KW-1185">Reference proteome</keyword>
<proteinExistence type="predicted"/>
<name>A0A563EYE5_9PSEU</name>
<dbReference type="PROSITE" id="PS51257">
    <property type="entry name" value="PROKAR_LIPOPROTEIN"/>
    <property type="match status" value="1"/>
</dbReference>
<organism evidence="4 5">
    <name type="scientific">Lentzea tibetensis</name>
    <dbReference type="NCBI Taxonomy" id="2591470"/>
    <lineage>
        <taxon>Bacteria</taxon>
        <taxon>Bacillati</taxon>
        <taxon>Actinomycetota</taxon>
        <taxon>Actinomycetes</taxon>
        <taxon>Pseudonocardiales</taxon>
        <taxon>Pseudonocardiaceae</taxon>
        <taxon>Lentzea</taxon>
    </lineage>
</organism>
<evidence type="ECO:0000259" key="3">
    <source>
        <dbReference type="Pfam" id="PF03713"/>
    </source>
</evidence>
<protein>
    <submittedName>
        <fullName evidence="4">DUF305 domain-containing protein</fullName>
    </submittedName>
</protein>
<dbReference type="InterPro" id="IPR005183">
    <property type="entry name" value="DUF305_CopM-like"/>
</dbReference>
<dbReference type="AlphaFoldDB" id="A0A563EYE5"/>
<gene>
    <name evidence="4" type="ORF">FKR81_10090</name>
</gene>
<accession>A0A563EYE5</accession>
<dbReference type="OrthoDB" id="26872at2"/>
<evidence type="ECO:0000313" key="5">
    <source>
        <dbReference type="Proteomes" id="UP000316639"/>
    </source>
</evidence>
<keyword evidence="2" id="KW-0732">Signal</keyword>
<dbReference type="EMBL" id="VOBR01000005">
    <property type="protein sequence ID" value="TWP52643.1"/>
    <property type="molecule type" value="Genomic_DNA"/>
</dbReference>
<feature type="signal peptide" evidence="2">
    <location>
        <begin position="1"/>
        <end position="21"/>
    </location>
</feature>
<dbReference type="RefSeq" id="WP_146350699.1">
    <property type="nucleotide sequence ID" value="NZ_VOBR01000005.1"/>
</dbReference>
<reference evidence="4 5" key="1">
    <citation type="submission" date="2019-07" db="EMBL/GenBank/DDBJ databases">
        <title>Lentzea xizangensis sp. nov., isolated from Qinghai-Tibetan Plateau Soils.</title>
        <authorList>
            <person name="Huang J."/>
        </authorList>
    </citation>
    <scope>NUCLEOTIDE SEQUENCE [LARGE SCALE GENOMIC DNA]</scope>
    <source>
        <strain evidence="4 5">FXJ1.1311</strain>
    </source>
</reference>
<evidence type="ECO:0000256" key="2">
    <source>
        <dbReference type="SAM" id="SignalP"/>
    </source>
</evidence>
<comment type="caution">
    <text evidence="4">The sequence shown here is derived from an EMBL/GenBank/DDBJ whole genome shotgun (WGS) entry which is preliminary data.</text>
</comment>
<evidence type="ECO:0000313" key="4">
    <source>
        <dbReference type="EMBL" id="TWP52643.1"/>
    </source>
</evidence>
<sequence length="169" mass="18277">MKILRTALIGVAVLAALTACGSPATHNSADVKFAQEMVPHHEQALTMAKLVESRTENTHVIELASRIEKGQQPEIDKLNGKLKEWGSPASHSDHGGHGMVDTSTLTALKGTEFDRQWLALMITHHRGAVQSARDQQAKGTDPDTKKLAGDIITAQEKEIAEMESLLPQG</sequence>
<dbReference type="Proteomes" id="UP000316639">
    <property type="component" value="Unassembled WGS sequence"/>
</dbReference>